<dbReference type="STRING" id="521096.Tpau_2354"/>
<evidence type="ECO:0000256" key="2">
    <source>
        <dbReference type="PROSITE-ProRule" id="PRU00335"/>
    </source>
</evidence>
<dbReference type="Pfam" id="PF00440">
    <property type="entry name" value="TetR_N"/>
    <property type="match status" value="1"/>
</dbReference>
<reference evidence="5" key="1">
    <citation type="submission" date="2010-03" db="EMBL/GenBank/DDBJ databases">
        <title>The complete chromosome of Tsukamurella paurometabola DSM 20162.</title>
        <authorList>
            <consortium name="US DOE Joint Genome Institute (JGI-PGF)"/>
            <person name="Lucas S."/>
            <person name="Copeland A."/>
            <person name="Lapidus A."/>
            <person name="Glavina del Rio T."/>
            <person name="Dalin E."/>
            <person name="Tice H."/>
            <person name="Bruce D."/>
            <person name="Goodwin L."/>
            <person name="Pitluck S."/>
            <person name="Kyrpides N."/>
            <person name="Mavromatis K."/>
            <person name="Ivanova N."/>
            <person name="Mikhailova N."/>
            <person name="Munk A.C."/>
            <person name="Brettin T."/>
            <person name="Detter J.C."/>
            <person name="Tapia R."/>
            <person name="Han C."/>
            <person name="Larimer F."/>
            <person name="Land M."/>
            <person name="Hauser L."/>
            <person name="Markowitz V."/>
            <person name="Cheng J.-F."/>
            <person name="Hugenholtz P."/>
            <person name="Woyke T."/>
            <person name="Wu D."/>
            <person name="Jando M."/>
            <person name="Brambilla E."/>
            <person name="Klenk H.-P."/>
            <person name="Eisen J.A."/>
        </authorList>
    </citation>
    <scope>NUCLEOTIDE SEQUENCE [LARGE SCALE GENOMIC DNA]</scope>
    <source>
        <strain evidence="5">ATCC 8368 / DSM 20162 / CCUG 35730 / CIP 100753 / JCM 10117 / KCTC 9821 / NBRC 16120 / NCIMB 702349 / NCTC 13040</strain>
    </source>
</reference>
<dbReference type="Gene3D" id="1.10.357.10">
    <property type="entry name" value="Tetracycline Repressor, domain 2"/>
    <property type="match status" value="1"/>
</dbReference>
<dbReference type="PANTHER" id="PTHR30328:SF54">
    <property type="entry name" value="HTH-TYPE TRANSCRIPTIONAL REPRESSOR SCO4008"/>
    <property type="match status" value="1"/>
</dbReference>
<protein>
    <submittedName>
        <fullName evidence="4">Transcriptional regulator, TetR family</fullName>
    </submittedName>
</protein>
<dbReference type="Proteomes" id="UP000001213">
    <property type="component" value="Chromosome"/>
</dbReference>
<dbReference type="InterPro" id="IPR050109">
    <property type="entry name" value="HTH-type_TetR-like_transc_reg"/>
</dbReference>
<name>D5UQX1_TSUPD</name>
<dbReference type="InterPro" id="IPR001647">
    <property type="entry name" value="HTH_TetR"/>
</dbReference>
<dbReference type="SUPFAM" id="SSF46689">
    <property type="entry name" value="Homeodomain-like"/>
    <property type="match status" value="1"/>
</dbReference>
<dbReference type="eggNOG" id="COG1309">
    <property type="taxonomic scope" value="Bacteria"/>
</dbReference>
<evidence type="ECO:0000313" key="5">
    <source>
        <dbReference type="Proteomes" id="UP000001213"/>
    </source>
</evidence>
<dbReference type="KEGG" id="tpr:Tpau_2354"/>
<dbReference type="SUPFAM" id="SSF48498">
    <property type="entry name" value="Tetracyclin repressor-like, C-terminal domain"/>
    <property type="match status" value="1"/>
</dbReference>
<sequence>MPPDATETKRRILAAARQEFAEFGLAGARIDRIADQAQANKRSIYMHFGPKEHLFDLVVSSALAAMAEAVPFDSGDLADYAVRLFDYVHEHPDTLRLTTWANLERPGATAAEIATYRAKTDALDSRYADRSADVLTLVLGLVTAWASASPALVGLQAHRSPSVDARRAMLSDAVGAVVRAFGEE</sequence>
<organism evidence="4 5">
    <name type="scientific">Tsukamurella paurometabola (strain ATCC 8368 / DSM 20162 / CCUG 35730 / CIP 100753 / JCM 10117 / KCTC 9821 / NBRC 16120 / NCIMB 702349 / NCTC 13040)</name>
    <name type="common">Corynebacterium paurometabolum</name>
    <dbReference type="NCBI Taxonomy" id="521096"/>
    <lineage>
        <taxon>Bacteria</taxon>
        <taxon>Bacillati</taxon>
        <taxon>Actinomycetota</taxon>
        <taxon>Actinomycetes</taxon>
        <taxon>Mycobacteriales</taxon>
        <taxon>Tsukamurellaceae</taxon>
        <taxon>Tsukamurella</taxon>
    </lineage>
</organism>
<dbReference type="InterPro" id="IPR036271">
    <property type="entry name" value="Tet_transcr_reg_TetR-rel_C_sf"/>
</dbReference>
<evidence type="ECO:0000256" key="1">
    <source>
        <dbReference type="ARBA" id="ARBA00023125"/>
    </source>
</evidence>
<dbReference type="PANTHER" id="PTHR30328">
    <property type="entry name" value="TRANSCRIPTIONAL REPRESSOR"/>
    <property type="match status" value="1"/>
</dbReference>
<keyword evidence="5" id="KW-1185">Reference proteome</keyword>
<gene>
    <name evidence="4" type="ordered locus">Tpau_2354</name>
</gene>
<feature type="domain" description="HTH tetR-type" evidence="3">
    <location>
        <begin position="6"/>
        <end position="66"/>
    </location>
</feature>
<feature type="DNA-binding region" description="H-T-H motif" evidence="2">
    <location>
        <begin position="29"/>
        <end position="48"/>
    </location>
</feature>
<dbReference type="EMBL" id="CP001966">
    <property type="protein sequence ID" value="ADG78960.1"/>
    <property type="molecule type" value="Genomic_DNA"/>
</dbReference>
<keyword evidence="1 2" id="KW-0238">DNA-binding</keyword>
<dbReference type="PRINTS" id="PR00455">
    <property type="entry name" value="HTHTETR"/>
</dbReference>
<proteinExistence type="predicted"/>
<reference evidence="4 5" key="2">
    <citation type="journal article" date="2011" name="Stand. Genomic Sci.">
        <title>Complete genome sequence of Tsukamurella paurometabola type strain (no. 33).</title>
        <authorList>
            <person name="Munk A.C."/>
            <person name="Lapidus A."/>
            <person name="Lucas S."/>
            <person name="Nolan M."/>
            <person name="Tice H."/>
            <person name="Cheng J.F."/>
            <person name="Del Rio T.G."/>
            <person name="Goodwin L."/>
            <person name="Pitluck S."/>
            <person name="Liolios K."/>
            <person name="Huntemann M."/>
            <person name="Ivanova N."/>
            <person name="Mavromatis K."/>
            <person name="Mikhailova N."/>
            <person name="Pati A."/>
            <person name="Chen A."/>
            <person name="Palaniappan K."/>
            <person name="Tapia R."/>
            <person name="Han C."/>
            <person name="Land M."/>
            <person name="Hauser L."/>
            <person name="Chang Y.J."/>
            <person name="Jeffries C.D."/>
            <person name="Brettin T."/>
            <person name="Yasawong M."/>
            <person name="Brambilla E.M."/>
            <person name="Rohde M."/>
            <person name="Sikorski J."/>
            <person name="Goker M."/>
            <person name="Detter J.C."/>
            <person name="Woyke T."/>
            <person name="Bristow J."/>
            <person name="Eisen J.A."/>
            <person name="Markowitz V."/>
            <person name="Hugenholtz P."/>
            <person name="Kyrpides N.C."/>
            <person name="Klenk H.P."/>
        </authorList>
    </citation>
    <scope>NUCLEOTIDE SEQUENCE [LARGE SCALE GENOMIC DNA]</scope>
    <source>
        <strain evidence="5">ATCC 8368 / DSM 20162 / CCUG 35730 / CIP 100753 / JCM 10117 / KCTC 9821 / NBRC 16120 / NCIMB 702349 / NCTC 13040</strain>
    </source>
</reference>
<dbReference type="InterPro" id="IPR041467">
    <property type="entry name" value="Sco4008_C"/>
</dbReference>
<dbReference type="Pfam" id="PF17926">
    <property type="entry name" value="TetR_C_21"/>
    <property type="match status" value="1"/>
</dbReference>
<dbReference type="HOGENOM" id="CLU_069356_1_2_11"/>
<dbReference type="InterPro" id="IPR009057">
    <property type="entry name" value="Homeodomain-like_sf"/>
</dbReference>
<dbReference type="PROSITE" id="PS50977">
    <property type="entry name" value="HTH_TETR_2"/>
    <property type="match status" value="1"/>
</dbReference>
<dbReference type="GO" id="GO:0006355">
    <property type="term" value="P:regulation of DNA-templated transcription"/>
    <property type="evidence" value="ECO:0007669"/>
    <property type="project" value="UniProtKB-ARBA"/>
</dbReference>
<dbReference type="GO" id="GO:0003677">
    <property type="term" value="F:DNA binding"/>
    <property type="evidence" value="ECO:0007669"/>
    <property type="project" value="UniProtKB-UniRule"/>
</dbReference>
<evidence type="ECO:0000313" key="4">
    <source>
        <dbReference type="EMBL" id="ADG78960.1"/>
    </source>
</evidence>
<dbReference type="RefSeq" id="WP_013126982.1">
    <property type="nucleotide sequence ID" value="NC_014158.1"/>
</dbReference>
<dbReference type="AlphaFoldDB" id="D5UQX1"/>
<evidence type="ECO:0000259" key="3">
    <source>
        <dbReference type="PROSITE" id="PS50977"/>
    </source>
</evidence>
<accession>D5UQX1</accession>